<keyword evidence="2" id="KW-1133">Transmembrane helix</keyword>
<evidence type="ECO:0000313" key="3">
    <source>
        <dbReference type="EMBL" id="MBD2778317.1"/>
    </source>
</evidence>
<dbReference type="Pfam" id="PF11460">
    <property type="entry name" value="DUF3007"/>
    <property type="match status" value="1"/>
</dbReference>
<dbReference type="Proteomes" id="UP000629098">
    <property type="component" value="Unassembled WGS sequence"/>
</dbReference>
<dbReference type="InterPro" id="IPR021562">
    <property type="entry name" value="DUF3007"/>
</dbReference>
<proteinExistence type="predicted"/>
<dbReference type="PANTHER" id="PTHR35734:SF1">
    <property type="entry name" value="OS01G0805200 PROTEIN"/>
    <property type="match status" value="1"/>
</dbReference>
<keyword evidence="2" id="KW-0472">Membrane</keyword>
<dbReference type="AlphaFoldDB" id="A0A8J6XRM2"/>
<dbReference type="PANTHER" id="PTHR35734">
    <property type="entry name" value="OS01G0805200 PROTEIN"/>
    <property type="match status" value="1"/>
</dbReference>
<feature type="transmembrane region" description="Helical" evidence="2">
    <location>
        <begin position="7"/>
        <end position="24"/>
    </location>
</feature>
<protein>
    <submittedName>
        <fullName evidence="3">DUF3007 family protein</fullName>
    </submittedName>
</protein>
<feature type="transmembrane region" description="Helical" evidence="2">
    <location>
        <begin position="36"/>
        <end position="55"/>
    </location>
</feature>
<dbReference type="EMBL" id="JACXAE010000126">
    <property type="protein sequence ID" value="MBD2778317.1"/>
    <property type="molecule type" value="Genomic_DNA"/>
</dbReference>
<evidence type="ECO:0000313" key="4">
    <source>
        <dbReference type="Proteomes" id="UP000629098"/>
    </source>
</evidence>
<evidence type="ECO:0000256" key="1">
    <source>
        <dbReference type="SAM" id="MobiDB-lite"/>
    </source>
</evidence>
<keyword evidence="4" id="KW-1185">Reference proteome</keyword>
<gene>
    <name evidence="3" type="ORF">ICL16_41325</name>
</gene>
<name>A0A8J6XRM2_9CYAN</name>
<sequence length="121" mass="13376">MRRIDALGIGFGVFVTGGLAYIILQQLGLGSFEAGIWSQVLLVGGLLGWLFTYAVRATGKKMTYHQQREQYEEAFFKKRLDELSPQELAQIQAELEQEQGSKRVGETGGYGENSDSVTPNS</sequence>
<accession>A0A8J6XRM2</accession>
<reference evidence="3" key="1">
    <citation type="submission" date="2020-09" db="EMBL/GenBank/DDBJ databases">
        <title>Iningainema tapete sp. nov. (Scytonemataceae, Cyanobacteria) from greenhouses in central Florida (USA) produces two types of nodularin with biosynthetic potential for microcystin-LR and anabaenopeptins.</title>
        <authorList>
            <person name="Berthold D.E."/>
            <person name="Lefler F.W."/>
            <person name="Huang I.-S."/>
            <person name="Abdulla H."/>
            <person name="Zimba P.V."/>
            <person name="Laughinghouse H.D. IV."/>
        </authorList>
    </citation>
    <scope>NUCLEOTIDE SEQUENCE</scope>
    <source>
        <strain evidence="3">BLCCT55</strain>
    </source>
</reference>
<organism evidence="3 4">
    <name type="scientific">Iningainema tapete BLCC-T55</name>
    <dbReference type="NCBI Taxonomy" id="2748662"/>
    <lineage>
        <taxon>Bacteria</taxon>
        <taxon>Bacillati</taxon>
        <taxon>Cyanobacteriota</taxon>
        <taxon>Cyanophyceae</taxon>
        <taxon>Nostocales</taxon>
        <taxon>Scytonemataceae</taxon>
        <taxon>Iningainema tapete</taxon>
    </lineage>
</organism>
<feature type="region of interest" description="Disordered" evidence="1">
    <location>
        <begin position="96"/>
        <end position="121"/>
    </location>
</feature>
<dbReference type="RefSeq" id="WP_190837844.1">
    <property type="nucleotide sequence ID" value="NZ_CAWPPI010000126.1"/>
</dbReference>
<evidence type="ECO:0000256" key="2">
    <source>
        <dbReference type="SAM" id="Phobius"/>
    </source>
</evidence>
<comment type="caution">
    <text evidence="3">The sequence shown here is derived from an EMBL/GenBank/DDBJ whole genome shotgun (WGS) entry which is preliminary data.</text>
</comment>
<keyword evidence="2" id="KW-0812">Transmembrane</keyword>